<reference evidence="1" key="2">
    <citation type="journal article" date="2015" name="Fish Shellfish Immunol.">
        <title>Early steps in the European eel (Anguilla anguilla)-Vibrio vulnificus interaction in the gills: Role of the RtxA13 toxin.</title>
        <authorList>
            <person name="Callol A."/>
            <person name="Pajuelo D."/>
            <person name="Ebbesson L."/>
            <person name="Teles M."/>
            <person name="MacKenzie S."/>
            <person name="Amaro C."/>
        </authorList>
    </citation>
    <scope>NUCLEOTIDE SEQUENCE</scope>
</reference>
<reference evidence="1" key="1">
    <citation type="submission" date="2014-11" db="EMBL/GenBank/DDBJ databases">
        <authorList>
            <person name="Amaro Gonzalez C."/>
        </authorList>
    </citation>
    <scope>NUCLEOTIDE SEQUENCE</scope>
</reference>
<evidence type="ECO:0000313" key="1">
    <source>
        <dbReference type="EMBL" id="JAH95061.1"/>
    </source>
</evidence>
<sequence length="80" mass="9277">MEIFFKNFLRRVKYFLKFVEDPLSLLHGHSGVIGTSLGTPSLVRTKKKKREKQLGLNNNAKLKRSKISEVMEHTCCTQRN</sequence>
<organism evidence="1">
    <name type="scientific">Anguilla anguilla</name>
    <name type="common">European freshwater eel</name>
    <name type="synonym">Muraena anguilla</name>
    <dbReference type="NCBI Taxonomy" id="7936"/>
    <lineage>
        <taxon>Eukaryota</taxon>
        <taxon>Metazoa</taxon>
        <taxon>Chordata</taxon>
        <taxon>Craniata</taxon>
        <taxon>Vertebrata</taxon>
        <taxon>Euteleostomi</taxon>
        <taxon>Actinopterygii</taxon>
        <taxon>Neopterygii</taxon>
        <taxon>Teleostei</taxon>
        <taxon>Anguilliformes</taxon>
        <taxon>Anguillidae</taxon>
        <taxon>Anguilla</taxon>
    </lineage>
</organism>
<accession>A0A0E9WXX7</accession>
<dbReference type="AlphaFoldDB" id="A0A0E9WXX7"/>
<proteinExistence type="predicted"/>
<name>A0A0E9WXX7_ANGAN</name>
<protein>
    <submittedName>
        <fullName evidence="1">Uncharacterized protein</fullName>
    </submittedName>
</protein>
<dbReference type="EMBL" id="GBXM01013516">
    <property type="protein sequence ID" value="JAH95061.1"/>
    <property type="molecule type" value="Transcribed_RNA"/>
</dbReference>